<dbReference type="InterPro" id="IPR013087">
    <property type="entry name" value="Znf_C2H2_type"/>
</dbReference>
<feature type="domain" description="C3H1-type" evidence="13">
    <location>
        <begin position="315"/>
        <end position="341"/>
    </location>
</feature>
<feature type="domain" description="RRM" evidence="12">
    <location>
        <begin position="451"/>
        <end position="528"/>
    </location>
</feature>
<evidence type="ECO:0000259" key="14">
    <source>
        <dbReference type="PROSITE" id="PS51873"/>
    </source>
</evidence>
<keyword evidence="8" id="KW-0694">RNA-binding</keyword>
<dbReference type="SMART" id="SM00360">
    <property type="entry name" value="RRM"/>
    <property type="match status" value="1"/>
</dbReference>
<feature type="compositionally biased region" description="Polar residues" evidence="10">
    <location>
        <begin position="34"/>
        <end position="49"/>
    </location>
</feature>
<evidence type="ECO:0000259" key="13">
    <source>
        <dbReference type="PROSITE" id="PS50103"/>
    </source>
</evidence>
<feature type="domain" description="RING-type" evidence="11">
    <location>
        <begin position="919"/>
        <end position="960"/>
    </location>
</feature>
<dbReference type="GO" id="GO:0003723">
    <property type="term" value="F:RNA binding"/>
    <property type="evidence" value="ECO:0007669"/>
    <property type="project" value="UniProtKB-UniRule"/>
</dbReference>
<feature type="compositionally biased region" description="Polar residues" evidence="10">
    <location>
        <begin position="206"/>
        <end position="224"/>
    </location>
</feature>
<dbReference type="SUPFAM" id="SSF57850">
    <property type="entry name" value="RING/U-box"/>
    <property type="match status" value="2"/>
</dbReference>
<evidence type="ECO:0000256" key="7">
    <source>
        <dbReference type="ARBA" id="ARBA00022833"/>
    </source>
</evidence>
<dbReference type="GO" id="GO:0097039">
    <property type="term" value="P:protein linear polyubiquitination"/>
    <property type="evidence" value="ECO:0007669"/>
    <property type="project" value="TreeGrafter"/>
</dbReference>
<dbReference type="SMART" id="SM00184">
    <property type="entry name" value="RING"/>
    <property type="match status" value="1"/>
</dbReference>
<protein>
    <recommendedName>
        <fullName evidence="17">RING-type E3 ubiquitin transferase</fullName>
    </recommendedName>
</protein>
<sequence>MAQDCSRKREQTCKSPISTPSSTQSVNVQQSNVLRPQNETIATNTATGRSPSTLLPSPSTSDTPVAPPPGSTLTTSLPSIATHFGNYTVHKTELPTEQICRQFMRGKCSQGKQCKLDHPPRHEWHRYLPKIDKPCIGYQRGQCFLGENCQYRHPAEPSDMVPSESIPLKTRPVSSSSEKENAEKLSSPKQKKKRCTVPSNPKEGLGTSSSTNVLQTTQNDSSTLNRKKVQPGNQETSTKAKPIISSSDKGPSIDVSTRLLQKDQNTKQRRRYPVKNVRDSSSDGTVNQTSSIPMSSSSNLAGEATTSSSNFDQVSTKSDECRDFRHGRCTRVSCKYRHVATSATVENHVDRLVGLLNKSVEPEKPKVQPWPTDHPKFQTPAVQSALEGRPLPKPIPLLPPGLGLEVGSDAPASKSGSDLPESFSVSVLDSVQVTFGPGFEIRDLQTGFESRKVFIRNIPANIDLSTVKEILVPFGDIRDIQFLEQGGKVCTKTVRATFGKYTQAAEAVSALNGAHIFEANISVQLASYKSTSLGKGTVHDGDVYLEFPAPCRTGFAGYPTTALAQQAISRAHGTELRGSWISAAIYNGIPRLSAVNVKFYGLPPDAQAKDIRLFGENEGFMFKDANYTSLQSALHKLQHVLERSGELISLNIIAPPYIRQTVRAWAHFTSPIAAARACRELNTCRQYFVGNNRVYAHHVWSVSYTLPAEVFDAISEDIHRLRSCVCASDNRCNLIISDRRRYIPSTPTVSVKVLADHLPMLTRLKTSFESILRGERVVQDGSTVWDPFFDRPAGIAFLNGLQKSHGLLVNRDPRRRTLALFGPPRRRANARKVILEKVAQLHAQRFHKFPLDGRLIGLFVSADLMKLQEELGRENVVLDFAGRTLKVRGNDDARQVVEIILRRAKQRYMPEKKRPQHECPICFCEASLPVTLDCGHSWCKVCLTNYLLASVDTKVFPLTCLGNEARCSHPVPLSITRDILDPRDFTSVSRASFLAYIQSKPSEFHYCPTPDCEQVYRSAPPDTVLQCPSCLVRICGNCHVEFHEGSRCPTRESDDERLFEQWTQSHDVKNCPGCKVPIERAEGCNHVTCIRCKTHICWVCLSTFTKGEDVYDHMRNVHGGIGL</sequence>
<dbReference type="PROSITE" id="PS00028">
    <property type="entry name" value="ZINC_FINGER_C2H2_1"/>
    <property type="match status" value="1"/>
</dbReference>
<dbReference type="CDD" id="cd20335">
    <property type="entry name" value="BRcat_RBR"/>
    <property type="match status" value="1"/>
</dbReference>
<feature type="domain" description="RING-type" evidence="14">
    <location>
        <begin position="915"/>
        <end position="1123"/>
    </location>
</feature>
<feature type="domain" description="C3H1-type" evidence="13">
    <location>
        <begin position="129"/>
        <end position="156"/>
    </location>
</feature>
<accession>A0A2R6NTB4</accession>
<dbReference type="PROSITE" id="PS50102">
    <property type="entry name" value="RRM"/>
    <property type="match status" value="1"/>
</dbReference>
<evidence type="ECO:0000313" key="16">
    <source>
        <dbReference type="Proteomes" id="UP000186601"/>
    </source>
</evidence>
<feature type="compositionally biased region" description="Low complexity" evidence="10">
    <location>
        <begin position="18"/>
        <end position="33"/>
    </location>
</feature>
<dbReference type="PANTHER" id="PTHR22770:SF13">
    <property type="entry name" value="RING-TYPE DOMAIN-CONTAINING PROTEIN"/>
    <property type="match status" value="1"/>
</dbReference>
<dbReference type="CDD" id="cd00590">
    <property type="entry name" value="RRM_SF"/>
    <property type="match status" value="1"/>
</dbReference>
<feature type="zinc finger region" description="C3H1-type" evidence="9">
    <location>
        <begin position="94"/>
        <end position="121"/>
    </location>
</feature>
<dbReference type="InterPro" id="IPR044066">
    <property type="entry name" value="TRIAD_supradom"/>
</dbReference>
<dbReference type="CDD" id="cd22585">
    <property type="entry name" value="Rcat_RBR_DEAH12-like"/>
    <property type="match status" value="1"/>
</dbReference>
<dbReference type="PANTHER" id="PTHR22770">
    <property type="entry name" value="UBIQUITIN CONJUGATING ENZYME 7 INTERACTING PROTEIN-RELATED"/>
    <property type="match status" value="1"/>
</dbReference>
<dbReference type="InterPro" id="IPR018957">
    <property type="entry name" value="Znf_C3HC4_RING-type"/>
</dbReference>
<evidence type="ECO:0000256" key="3">
    <source>
        <dbReference type="ARBA" id="ARBA00022723"/>
    </source>
</evidence>
<feature type="compositionally biased region" description="Polar residues" evidence="10">
    <location>
        <begin position="231"/>
        <end position="259"/>
    </location>
</feature>
<dbReference type="EMBL" id="MLYV02000859">
    <property type="protein sequence ID" value="PSR76182.1"/>
    <property type="molecule type" value="Genomic_DNA"/>
</dbReference>
<feature type="region of interest" description="Disordered" evidence="10">
    <location>
        <begin position="155"/>
        <end position="320"/>
    </location>
</feature>
<feature type="compositionally biased region" description="Low complexity" evidence="10">
    <location>
        <begin position="50"/>
        <end position="64"/>
    </location>
</feature>
<keyword evidence="16" id="KW-1185">Reference proteome</keyword>
<dbReference type="GO" id="GO:0043161">
    <property type="term" value="P:proteasome-mediated ubiquitin-dependent protein catabolic process"/>
    <property type="evidence" value="ECO:0007669"/>
    <property type="project" value="TreeGrafter"/>
</dbReference>
<reference evidence="15 16" key="1">
    <citation type="submission" date="2018-02" db="EMBL/GenBank/DDBJ databases">
        <title>Genome sequence of the basidiomycete white-rot fungus Phlebia centrifuga.</title>
        <authorList>
            <person name="Granchi Z."/>
            <person name="Peng M."/>
            <person name="de Vries R.P."/>
            <person name="Hilden K."/>
            <person name="Makela M.R."/>
            <person name="Grigoriev I."/>
            <person name="Riley R."/>
        </authorList>
    </citation>
    <scope>NUCLEOTIDE SEQUENCE [LARGE SCALE GENOMIC DNA]</scope>
    <source>
        <strain evidence="15 16">FBCC195</strain>
    </source>
</reference>
<dbReference type="InterPro" id="IPR035979">
    <property type="entry name" value="RBD_domain_sf"/>
</dbReference>
<dbReference type="SMART" id="SM00356">
    <property type="entry name" value="ZnF_C3H1"/>
    <property type="match status" value="3"/>
</dbReference>
<evidence type="ECO:0000256" key="5">
    <source>
        <dbReference type="ARBA" id="ARBA00022771"/>
    </source>
</evidence>
<dbReference type="STRING" id="98765.A0A2R6NTB4"/>
<feature type="zinc finger region" description="C3H1-type" evidence="9">
    <location>
        <begin position="129"/>
        <end position="156"/>
    </location>
</feature>
<dbReference type="SMART" id="SM00647">
    <property type="entry name" value="IBR"/>
    <property type="match status" value="2"/>
</dbReference>
<dbReference type="PROSITE" id="PS50089">
    <property type="entry name" value="ZF_RING_2"/>
    <property type="match status" value="1"/>
</dbReference>
<evidence type="ECO:0008006" key="17">
    <source>
        <dbReference type="Google" id="ProtNLM"/>
    </source>
</evidence>
<dbReference type="Pfam" id="PF01485">
    <property type="entry name" value="IBR"/>
    <property type="match status" value="1"/>
</dbReference>
<proteinExistence type="predicted"/>
<dbReference type="InterPro" id="IPR013083">
    <property type="entry name" value="Znf_RING/FYVE/PHD"/>
</dbReference>
<dbReference type="Gene3D" id="1.20.120.1750">
    <property type="match status" value="1"/>
</dbReference>
<evidence type="ECO:0000259" key="11">
    <source>
        <dbReference type="PROSITE" id="PS50089"/>
    </source>
</evidence>
<evidence type="ECO:0000256" key="8">
    <source>
        <dbReference type="PROSITE-ProRule" id="PRU00176"/>
    </source>
</evidence>
<keyword evidence="2" id="KW-0808">Transferase</keyword>
<dbReference type="Gene3D" id="3.30.1370.210">
    <property type="match status" value="2"/>
</dbReference>
<dbReference type="Pfam" id="PF00097">
    <property type="entry name" value="zf-C3HC4"/>
    <property type="match status" value="1"/>
</dbReference>
<keyword evidence="3 9" id="KW-0479">Metal-binding</keyword>
<comment type="caution">
    <text evidence="15">The sequence shown here is derived from an EMBL/GenBank/DDBJ whole genome shotgun (WGS) entry which is preliminary data.</text>
</comment>
<dbReference type="OrthoDB" id="10009520at2759"/>
<dbReference type="Gene3D" id="3.30.70.330">
    <property type="match status" value="1"/>
</dbReference>
<dbReference type="InterPro" id="IPR001841">
    <property type="entry name" value="Znf_RING"/>
</dbReference>
<dbReference type="GO" id="GO:0008270">
    <property type="term" value="F:zinc ion binding"/>
    <property type="evidence" value="ECO:0007669"/>
    <property type="project" value="UniProtKB-KW"/>
</dbReference>
<keyword evidence="7 9" id="KW-0862">Zinc</keyword>
<dbReference type="InterPro" id="IPR012677">
    <property type="entry name" value="Nucleotide-bd_a/b_plait_sf"/>
</dbReference>
<dbReference type="PROSITE" id="PS50103">
    <property type="entry name" value="ZF_C3H1"/>
    <property type="match status" value="3"/>
</dbReference>
<evidence type="ECO:0000313" key="15">
    <source>
        <dbReference type="EMBL" id="PSR76182.1"/>
    </source>
</evidence>
<gene>
    <name evidence="15" type="ORF">PHLCEN_2v8605</name>
</gene>
<dbReference type="SUPFAM" id="SSF54928">
    <property type="entry name" value="RNA-binding domain, RBD"/>
    <property type="match status" value="1"/>
</dbReference>
<dbReference type="GO" id="GO:0004842">
    <property type="term" value="F:ubiquitin-protein transferase activity"/>
    <property type="evidence" value="ECO:0007669"/>
    <property type="project" value="TreeGrafter"/>
</dbReference>
<dbReference type="Gene3D" id="3.30.40.10">
    <property type="entry name" value="Zinc/RING finger domain, C3HC4 (zinc finger)"/>
    <property type="match status" value="1"/>
</dbReference>
<keyword evidence="4" id="KW-0677">Repeat</keyword>
<dbReference type="Pfam" id="PF22191">
    <property type="entry name" value="IBR_1"/>
    <property type="match status" value="1"/>
</dbReference>
<evidence type="ECO:0000256" key="2">
    <source>
        <dbReference type="ARBA" id="ARBA00022679"/>
    </source>
</evidence>
<feature type="compositionally biased region" description="Basic and acidic residues" evidence="10">
    <location>
        <begin position="1"/>
        <end position="12"/>
    </location>
</feature>
<dbReference type="Pfam" id="PF00076">
    <property type="entry name" value="RRM_1"/>
    <property type="match status" value="1"/>
</dbReference>
<dbReference type="InterPro" id="IPR051628">
    <property type="entry name" value="LUBAC_E3_Ligases"/>
</dbReference>
<feature type="region of interest" description="Disordered" evidence="10">
    <location>
        <begin position="399"/>
        <end position="420"/>
    </location>
</feature>
<feature type="zinc finger region" description="C3H1-type" evidence="9">
    <location>
        <begin position="315"/>
        <end position="341"/>
    </location>
</feature>
<comment type="pathway">
    <text evidence="1">Protein modification; protein ubiquitination.</text>
</comment>
<evidence type="ECO:0000256" key="4">
    <source>
        <dbReference type="ARBA" id="ARBA00022737"/>
    </source>
</evidence>
<evidence type="ECO:0000256" key="6">
    <source>
        <dbReference type="ARBA" id="ARBA00022786"/>
    </source>
</evidence>
<evidence type="ECO:0000256" key="10">
    <source>
        <dbReference type="SAM" id="MobiDB-lite"/>
    </source>
</evidence>
<dbReference type="GO" id="GO:0000151">
    <property type="term" value="C:ubiquitin ligase complex"/>
    <property type="evidence" value="ECO:0007669"/>
    <property type="project" value="TreeGrafter"/>
</dbReference>
<feature type="region of interest" description="Disordered" evidence="10">
    <location>
        <begin position="1"/>
        <end position="74"/>
    </location>
</feature>
<evidence type="ECO:0000259" key="12">
    <source>
        <dbReference type="PROSITE" id="PS50102"/>
    </source>
</evidence>
<organism evidence="15 16">
    <name type="scientific">Hermanssonia centrifuga</name>
    <dbReference type="NCBI Taxonomy" id="98765"/>
    <lineage>
        <taxon>Eukaryota</taxon>
        <taxon>Fungi</taxon>
        <taxon>Dikarya</taxon>
        <taxon>Basidiomycota</taxon>
        <taxon>Agaricomycotina</taxon>
        <taxon>Agaricomycetes</taxon>
        <taxon>Polyporales</taxon>
        <taxon>Meruliaceae</taxon>
        <taxon>Hermanssonia</taxon>
    </lineage>
</organism>
<dbReference type="InterPro" id="IPR000504">
    <property type="entry name" value="RRM_dom"/>
</dbReference>
<keyword evidence="5 9" id="KW-0863">Zinc-finger</keyword>
<dbReference type="InterPro" id="IPR000571">
    <property type="entry name" value="Znf_CCCH"/>
</dbReference>
<dbReference type="InterPro" id="IPR002867">
    <property type="entry name" value="IBR_dom"/>
</dbReference>
<name>A0A2R6NTB4_9APHY</name>
<keyword evidence="6" id="KW-0833">Ubl conjugation pathway</keyword>
<evidence type="ECO:0000256" key="9">
    <source>
        <dbReference type="PROSITE-ProRule" id="PRU00723"/>
    </source>
</evidence>
<evidence type="ECO:0000256" key="1">
    <source>
        <dbReference type="ARBA" id="ARBA00004906"/>
    </source>
</evidence>
<dbReference type="Proteomes" id="UP000186601">
    <property type="component" value="Unassembled WGS sequence"/>
</dbReference>
<dbReference type="AlphaFoldDB" id="A0A2R6NTB4"/>
<dbReference type="GO" id="GO:0043130">
    <property type="term" value="F:ubiquitin binding"/>
    <property type="evidence" value="ECO:0007669"/>
    <property type="project" value="TreeGrafter"/>
</dbReference>
<dbReference type="PROSITE" id="PS51873">
    <property type="entry name" value="TRIAD"/>
    <property type="match status" value="1"/>
</dbReference>
<feature type="domain" description="C3H1-type" evidence="13">
    <location>
        <begin position="94"/>
        <end position="121"/>
    </location>
</feature>
<feature type="compositionally biased region" description="Polar residues" evidence="10">
    <location>
        <begin position="282"/>
        <end position="316"/>
    </location>
</feature>